<dbReference type="SUPFAM" id="SSF52980">
    <property type="entry name" value="Restriction endonuclease-like"/>
    <property type="match status" value="1"/>
</dbReference>
<sequence length="406" mass="46582">MSDFGELKDYIKGAAIKRLSVVECDPGKSNQHEINGVQPLKKFLGDDNRFSAVFIRLDDDEENISQSNGTVTWYDSRKGNPNRSAEYRLYYSANPAIEQAAAGDALAVILKKDGDIVLVTAPADSQSERELNELFGADIKERFNAVDFSDSHDEISLTRRYILEELGIEIKADFGRNYLEIIEKEFGGLVFPKSVLFSRLARNMCARIDDYPDSDTALISWWDTEEAMFRQLEGELINQKLSAGFTDAEDFLSFSQTIRQRRSSRAGRALENHLAFLFDEKKIRYSWGEKTEQNKKPDFIFPSIQDYRNPDFPTSRLTMLGVKTTCKDRWRQVLSEAKRITDKHLFTLQPGITQNQTDEMVASGLQLVVPQSVHSTYSEKQRQWLWNIEQFISQVIINQSHNFNPK</sequence>
<name>A0AAN5KTH8_LEGPN</name>
<dbReference type="GO" id="GO:0009307">
    <property type="term" value="P:DNA restriction-modification system"/>
    <property type="evidence" value="ECO:0007669"/>
    <property type="project" value="InterPro"/>
</dbReference>
<protein>
    <submittedName>
        <fullName evidence="2">Restriction endonuclease</fullName>
    </submittedName>
</protein>
<dbReference type="GO" id="GO:0009036">
    <property type="term" value="F:type II site-specific deoxyribonuclease activity"/>
    <property type="evidence" value="ECO:0007669"/>
    <property type="project" value="InterPro"/>
</dbReference>
<reference evidence="2" key="1">
    <citation type="journal article" date="2018" name="Genome Biol.">
        <title>SKESA: strategic k-mer extension for scrupulous assemblies.</title>
        <authorList>
            <person name="Souvorov A."/>
            <person name="Agarwala R."/>
            <person name="Lipman D.J."/>
        </authorList>
    </citation>
    <scope>NUCLEOTIDE SEQUENCE</scope>
    <source>
        <strain evidence="2">D3612</strain>
    </source>
</reference>
<gene>
    <name evidence="2" type="ORF">I8Y58_002785</name>
</gene>
<dbReference type="InterPro" id="IPR038365">
    <property type="entry name" value="EcoRII_C_sf"/>
</dbReference>
<proteinExistence type="predicted"/>
<reference evidence="2" key="2">
    <citation type="submission" date="2020-11" db="EMBL/GenBank/DDBJ databases">
        <authorList>
            <consortium name="NCBI Pathogen Detection Project"/>
        </authorList>
    </citation>
    <scope>NUCLEOTIDE SEQUENCE</scope>
    <source>
        <strain evidence="2">D3612</strain>
    </source>
</reference>
<evidence type="ECO:0000313" key="3">
    <source>
        <dbReference type="Proteomes" id="UP000861567"/>
    </source>
</evidence>
<dbReference type="InterPro" id="IPR015109">
    <property type="entry name" value="Restrct_endonuc_II_EcoRII_C"/>
</dbReference>
<evidence type="ECO:0000313" key="2">
    <source>
        <dbReference type="EMBL" id="HAT1597529.1"/>
    </source>
</evidence>
<evidence type="ECO:0000259" key="1">
    <source>
        <dbReference type="Pfam" id="PF09019"/>
    </source>
</evidence>
<comment type="caution">
    <text evidence="2">The sequence shown here is derived from an EMBL/GenBank/DDBJ whole genome shotgun (WGS) entry which is preliminary data.</text>
</comment>
<dbReference type="Gene3D" id="3.40.91.80">
    <property type="match status" value="1"/>
</dbReference>
<dbReference type="EMBL" id="DACSEI010000043">
    <property type="protein sequence ID" value="HAT1597529.1"/>
    <property type="molecule type" value="Genomic_DNA"/>
</dbReference>
<dbReference type="Proteomes" id="UP000861567">
    <property type="component" value="Unassembled WGS sequence"/>
</dbReference>
<dbReference type="AlphaFoldDB" id="A0AAN5KTH8"/>
<accession>A0AAN5KTH8</accession>
<keyword evidence="2" id="KW-0255">Endonuclease</keyword>
<dbReference type="InterPro" id="IPR011335">
    <property type="entry name" value="Restrct_endonuc-II-like"/>
</dbReference>
<dbReference type="GO" id="GO:0003677">
    <property type="term" value="F:DNA binding"/>
    <property type="evidence" value="ECO:0007669"/>
    <property type="project" value="InterPro"/>
</dbReference>
<feature type="domain" description="Restriction endonuclease type II EcoRII C-terminal" evidence="1">
    <location>
        <begin position="229"/>
        <end position="392"/>
    </location>
</feature>
<dbReference type="Pfam" id="PF09019">
    <property type="entry name" value="EcoRII-C"/>
    <property type="match status" value="1"/>
</dbReference>
<keyword evidence="2" id="KW-0378">Hydrolase</keyword>
<keyword evidence="2" id="KW-0540">Nuclease</keyword>
<organism evidence="2 3">
    <name type="scientific">Legionella pneumophila</name>
    <dbReference type="NCBI Taxonomy" id="446"/>
    <lineage>
        <taxon>Bacteria</taxon>
        <taxon>Pseudomonadati</taxon>
        <taxon>Pseudomonadota</taxon>
        <taxon>Gammaproteobacteria</taxon>
        <taxon>Legionellales</taxon>
        <taxon>Legionellaceae</taxon>
        <taxon>Legionella</taxon>
    </lineage>
</organism>